<dbReference type="AlphaFoldDB" id="A0A183IGD6"/>
<name>A0A183IGD6_9BILA</name>
<feature type="domain" description="Ku70/Ku80 N-terminal alpha/beta" evidence="2">
    <location>
        <begin position="13"/>
        <end position="132"/>
    </location>
</feature>
<dbReference type="GO" id="GO:0006303">
    <property type="term" value="P:double-strand break repair via nonhomologous end joining"/>
    <property type="evidence" value="ECO:0007669"/>
    <property type="project" value="InterPro"/>
</dbReference>
<dbReference type="OrthoDB" id="3249161at2759"/>
<dbReference type="Gene3D" id="2.40.290.10">
    <property type="match status" value="1"/>
</dbReference>
<dbReference type="WBParaSite" id="SBAD_0000281001-mRNA-1">
    <property type="protein sequence ID" value="SBAD_0000281001-mRNA-1"/>
    <property type="gene ID" value="SBAD_0000281001"/>
</dbReference>
<dbReference type="Gene3D" id="1.10.1600.10">
    <property type="match status" value="1"/>
</dbReference>
<evidence type="ECO:0000259" key="1">
    <source>
        <dbReference type="Pfam" id="PF03730"/>
    </source>
</evidence>
<evidence type="ECO:0000313" key="5">
    <source>
        <dbReference type="WBParaSite" id="SBAD_0000281001-mRNA-1"/>
    </source>
</evidence>
<dbReference type="SUPFAM" id="SSF68906">
    <property type="entry name" value="SAP domain"/>
    <property type="match status" value="1"/>
</dbReference>
<dbReference type="GO" id="GO:0003690">
    <property type="term" value="F:double-stranded DNA binding"/>
    <property type="evidence" value="ECO:0007669"/>
    <property type="project" value="TreeGrafter"/>
</dbReference>
<reference evidence="5" key="1">
    <citation type="submission" date="2016-06" db="UniProtKB">
        <authorList>
            <consortium name="WormBaseParasite"/>
        </authorList>
    </citation>
    <scope>IDENTIFICATION</scope>
</reference>
<dbReference type="PANTHER" id="PTHR12604">
    <property type="entry name" value="KU AUTOANTIGEN DNA HELICASE"/>
    <property type="match status" value="1"/>
</dbReference>
<feature type="domain" description="Ku70/Ku80 C-terminal arm" evidence="1">
    <location>
        <begin position="281"/>
        <end position="317"/>
    </location>
</feature>
<sequence length="358" mass="40505">MDPSAWNFTVDEEEENFDQVVLNTYSNKCSTCQEDYLSVILFNTAKDRNDHGFKNIYVLHQLALPGAETVKELEGLLQSSSENDFSKLYGHGACNMDELFWVAGTLFSSCKLSEPSKTVLLLTDNDNPHRSDLDQKLVNVFCIEFGMTSVRLIHSSVSSKMLLLDVGLAVLGVRYFSMFHCAFVSHVGVRSPGLVLIGFKPITLLKPYHHVRSALFIYPNDTVEEYDDHGDQICPSGFHVIFLPFADDLRDLSMIKSEPRPNARAHHIQMAEEIVDRLTIDYDAEKILNPVLQKHYKVVEAYALERQETEEVPDHTSIDQLQQCTVAALKDMCARSGMKLQATRKADIIQEIKDHYGV</sequence>
<dbReference type="InterPro" id="IPR036361">
    <property type="entry name" value="SAP_dom_sf"/>
</dbReference>
<organism evidence="5">
    <name type="scientific">Soboliphyme baturini</name>
    <dbReference type="NCBI Taxonomy" id="241478"/>
    <lineage>
        <taxon>Eukaryota</taxon>
        <taxon>Metazoa</taxon>
        <taxon>Ecdysozoa</taxon>
        <taxon>Nematoda</taxon>
        <taxon>Enoplea</taxon>
        <taxon>Dorylaimia</taxon>
        <taxon>Dioctophymatida</taxon>
        <taxon>Dioctophymatoidea</taxon>
        <taxon>Soboliphymatidae</taxon>
        <taxon>Soboliphyme</taxon>
    </lineage>
</organism>
<dbReference type="InterPro" id="IPR036465">
    <property type="entry name" value="vWFA_dom_sf"/>
</dbReference>
<dbReference type="InterPro" id="IPR005160">
    <property type="entry name" value="Ku_C"/>
</dbReference>
<dbReference type="Proteomes" id="UP000270296">
    <property type="component" value="Unassembled WGS sequence"/>
</dbReference>
<proteinExistence type="predicted"/>
<dbReference type="GO" id="GO:0043564">
    <property type="term" value="C:Ku70:Ku80 complex"/>
    <property type="evidence" value="ECO:0007669"/>
    <property type="project" value="TreeGrafter"/>
</dbReference>
<evidence type="ECO:0000313" key="4">
    <source>
        <dbReference type="Proteomes" id="UP000270296"/>
    </source>
</evidence>
<dbReference type="InterPro" id="IPR016194">
    <property type="entry name" value="SPOC-like_C_dom_sf"/>
</dbReference>
<protein>
    <submittedName>
        <fullName evidence="5">ATP-dependent DNA helicase 2 subunit 1</fullName>
    </submittedName>
</protein>
<dbReference type="GO" id="GO:0000723">
    <property type="term" value="P:telomere maintenance"/>
    <property type="evidence" value="ECO:0007669"/>
    <property type="project" value="TreeGrafter"/>
</dbReference>
<dbReference type="SUPFAM" id="SSF100939">
    <property type="entry name" value="SPOC domain-like"/>
    <property type="match status" value="1"/>
</dbReference>
<evidence type="ECO:0000313" key="3">
    <source>
        <dbReference type="EMBL" id="VDO98569.1"/>
    </source>
</evidence>
<dbReference type="Gene3D" id="3.40.50.410">
    <property type="entry name" value="von Willebrand factor, type A domain"/>
    <property type="match status" value="1"/>
</dbReference>
<evidence type="ECO:0000259" key="2">
    <source>
        <dbReference type="Pfam" id="PF03731"/>
    </source>
</evidence>
<dbReference type="EMBL" id="UZAM01007350">
    <property type="protein sequence ID" value="VDO98569.1"/>
    <property type="molecule type" value="Genomic_DNA"/>
</dbReference>
<dbReference type="PANTHER" id="PTHR12604:SF2">
    <property type="entry name" value="X-RAY REPAIR CROSS-COMPLEMENTING PROTEIN 6"/>
    <property type="match status" value="1"/>
</dbReference>
<dbReference type="InterPro" id="IPR005161">
    <property type="entry name" value="Ku_N"/>
</dbReference>
<gene>
    <name evidence="3" type="ORF">SBAD_LOCUS2680</name>
</gene>
<dbReference type="Pfam" id="PF03731">
    <property type="entry name" value="Ku_N"/>
    <property type="match status" value="1"/>
</dbReference>
<reference evidence="3 4" key="2">
    <citation type="submission" date="2018-11" db="EMBL/GenBank/DDBJ databases">
        <authorList>
            <consortium name="Pathogen Informatics"/>
        </authorList>
    </citation>
    <scope>NUCLEOTIDE SEQUENCE [LARGE SCALE GENOMIC DNA]</scope>
</reference>
<dbReference type="Pfam" id="PF03730">
    <property type="entry name" value="Ku_C"/>
    <property type="match status" value="1"/>
</dbReference>
<keyword evidence="4" id="KW-1185">Reference proteome</keyword>
<accession>A0A183IGD6</accession>
<dbReference type="GO" id="GO:0042162">
    <property type="term" value="F:telomeric DNA binding"/>
    <property type="evidence" value="ECO:0007669"/>
    <property type="project" value="TreeGrafter"/>
</dbReference>
<dbReference type="SUPFAM" id="SSF53300">
    <property type="entry name" value="vWA-like"/>
    <property type="match status" value="1"/>
</dbReference>
<dbReference type="GO" id="GO:0003678">
    <property type="term" value="F:DNA helicase activity"/>
    <property type="evidence" value="ECO:0007669"/>
    <property type="project" value="InterPro"/>
</dbReference>